<gene>
    <name evidence="14" type="ORF">FPZ52_04170</name>
</gene>
<dbReference type="Pfam" id="PF14842">
    <property type="entry name" value="FliG_N"/>
    <property type="match status" value="1"/>
</dbReference>
<dbReference type="PROSITE" id="PS00815">
    <property type="entry name" value="AIPM_HOMOCIT_SYNTH_1"/>
    <property type="match status" value="1"/>
</dbReference>
<dbReference type="GO" id="GO:0019752">
    <property type="term" value="P:carboxylic acid metabolic process"/>
    <property type="evidence" value="ECO:0007669"/>
    <property type="project" value="InterPro"/>
</dbReference>
<dbReference type="KEGG" id="lit:FPZ52_04170"/>
<dbReference type="PANTHER" id="PTHR30534">
    <property type="entry name" value="FLAGELLAR MOTOR SWITCH PROTEIN FLIG"/>
    <property type="match status" value="1"/>
</dbReference>
<evidence type="ECO:0000259" key="12">
    <source>
        <dbReference type="Pfam" id="PF14841"/>
    </source>
</evidence>
<keyword evidence="5" id="KW-1003">Cell membrane</keyword>
<dbReference type="AlphaFoldDB" id="A0A5B8I8U5"/>
<keyword evidence="8" id="KW-0472">Membrane</keyword>
<dbReference type="GO" id="GO:0071973">
    <property type="term" value="P:bacterial-type flagellum-dependent cell motility"/>
    <property type="evidence" value="ECO:0007669"/>
    <property type="project" value="InterPro"/>
</dbReference>
<dbReference type="InterPro" id="IPR000090">
    <property type="entry name" value="Flg_Motor_Flig"/>
</dbReference>
<dbReference type="Pfam" id="PF01706">
    <property type="entry name" value="FliG_C"/>
    <property type="match status" value="1"/>
</dbReference>
<dbReference type="GO" id="GO:0046912">
    <property type="term" value="F:acyltransferase activity, acyl groups converted into alkyl on transfer"/>
    <property type="evidence" value="ECO:0007669"/>
    <property type="project" value="InterPro"/>
</dbReference>
<dbReference type="OrthoDB" id="7616820at2"/>
<evidence type="ECO:0000313" key="15">
    <source>
        <dbReference type="Proteomes" id="UP000318483"/>
    </source>
</evidence>
<dbReference type="GO" id="GO:0006935">
    <property type="term" value="P:chemotaxis"/>
    <property type="evidence" value="ECO:0007669"/>
    <property type="project" value="UniProtKB-KW"/>
</dbReference>
<keyword evidence="7" id="KW-0283">Flagellar rotation</keyword>
<sequence length="339" mass="36760">MPATGSVQRPKLTRRQKAAVIVRLLLREGSQLSLNELPEVMKMDLTREMGTMGLVDRQTMQDIITEFVGELNDLGVSFPGGVDGALETLESALSPQAMREIRRKIGKPIKGDPWNAIANAPTDQVVALVRRESTEVAAVILSKLPVSRAADILGKLPGDQARRITFAISTTSAIEPDTVCTIGMAIAIQLDDQTPHAFAEAPVARIGAILNSSKSTTRHEVLEGLEQTDAEFAQEVRKAIFTFADIVDRVIPRDVPKIVRTLDRQLLLTALAGTTGVEERSAQYLLENISQRLATQIREEIEELAQINPADAEEAMDAVAAVIRDMEAAGELALNAAPD</sequence>
<comment type="subcellular location">
    <subcellularLocation>
        <location evidence="1">Bacterial flagellum basal body</location>
    </subcellularLocation>
    <subcellularLocation>
        <location evidence="2">Cell membrane</location>
        <topology evidence="2">Peripheral membrane protein</topology>
        <orientation evidence="2">Cytoplasmic side</orientation>
    </subcellularLocation>
</comment>
<evidence type="ECO:0000256" key="1">
    <source>
        <dbReference type="ARBA" id="ARBA00004117"/>
    </source>
</evidence>
<feature type="domain" description="Flagellar motor switch protein FliG middle" evidence="12">
    <location>
        <begin position="123"/>
        <end position="192"/>
    </location>
</feature>
<evidence type="ECO:0000256" key="2">
    <source>
        <dbReference type="ARBA" id="ARBA00004413"/>
    </source>
</evidence>
<dbReference type="PRINTS" id="PR00954">
    <property type="entry name" value="FLGMOTORFLIG"/>
</dbReference>
<dbReference type="Pfam" id="PF14841">
    <property type="entry name" value="FliG_M"/>
    <property type="match status" value="1"/>
</dbReference>
<evidence type="ECO:0000256" key="3">
    <source>
        <dbReference type="ARBA" id="ARBA00010299"/>
    </source>
</evidence>
<dbReference type="InterPro" id="IPR002034">
    <property type="entry name" value="AIPM/Hcit_synth_CS"/>
</dbReference>
<keyword evidence="14" id="KW-0969">Cilium</keyword>
<dbReference type="GO" id="GO:0003774">
    <property type="term" value="F:cytoskeletal motor activity"/>
    <property type="evidence" value="ECO:0007669"/>
    <property type="project" value="InterPro"/>
</dbReference>
<proteinExistence type="inferred from homology"/>
<reference evidence="14 15" key="1">
    <citation type="submission" date="2019-07" db="EMBL/GenBank/DDBJ databases">
        <title>Litoreibacter alkalisoli sp. nov., isolated from saline-alkaline soil.</title>
        <authorList>
            <person name="Wang S."/>
            <person name="Xu L."/>
            <person name="Xing Y.-T."/>
            <person name="Sun J.-Q."/>
        </authorList>
    </citation>
    <scope>NUCLEOTIDE SEQUENCE [LARGE SCALE GENOMIC DNA]</scope>
    <source>
        <strain evidence="14 15">LN3S51</strain>
    </source>
</reference>
<evidence type="ECO:0000256" key="10">
    <source>
        <dbReference type="ARBA" id="ARBA00025598"/>
    </source>
</evidence>
<dbReference type="SUPFAM" id="SSF48029">
    <property type="entry name" value="FliG"/>
    <property type="match status" value="2"/>
</dbReference>
<protein>
    <recommendedName>
        <fullName evidence="4">Flagellar motor switch protein FliG</fullName>
    </recommendedName>
</protein>
<dbReference type="GO" id="GO:0009425">
    <property type="term" value="C:bacterial-type flagellum basal body"/>
    <property type="evidence" value="ECO:0007669"/>
    <property type="project" value="UniProtKB-SubCell"/>
</dbReference>
<dbReference type="InterPro" id="IPR032779">
    <property type="entry name" value="FliG_M"/>
</dbReference>
<comment type="similarity">
    <text evidence="3">Belongs to the FliG family.</text>
</comment>
<evidence type="ECO:0000256" key="6">
    <source>
        <dbReference type="ARBA" id="ARBA00022500"/>
    </source>
</evidence>
<name>A0A5B8I8U5_9RHOB</name>
<feature type="domain" description="Flagellar motor switch protein FliG N-terminal" evidence="13">
    <location>
        <begin position="11"/>
        <end position="114"/>
    </location>
</feature>
<evidence type="ECO:0000313" key="14">
    <source>
        <dbReference type="EMBL" id="QDY70229.1"/>
    </source>
</evidence>
<evidence type="ECO:0000259" key="13">
    <source>
        <dbReference type="Pfam" id="PF14842"/>
    </source>
</evidence>
<dbReference type="GO" id="GO:0005886">
    <property type="term" value="C:plasma membrane"/>
    <property type="evidence" value="ECO:0007669"/>
    <property type="project" value="UniProtKB-SubCell"/>
</dbReference>
<keyword evidence="6" id="KW-0145">Chemotaxis</keyword>
<evidence type="ECO:0000256" key="8">
    <source>
        <dbReference type="ARBA" id="ARBA00023136"/>
    </source>
</evidence>
<evidence type="ECO:0000256" key="7">
    <source>
        <dbReference type="ARBA" id="ARBA00022779"/>
    </source>
</evidence>
<evidence type="ECO:0000256" key="9">
    <source>
        <dbReference type="ARBA" id="ARBA00023143"/>
    </source>
</evidence>
<keyword evidence="15" id="KW-1185">Reference proteome</keyword>
<evidence type="ECO:0000256" key="5">
    <source>
        <dbReference type="ARBA" id="ARBA00022475"/>
    </source>
</evidence>
<feature type="domain" description="Flagellar motor switch protein FliG C-terminal" evidence="11">
    <location>
        <begin position="224"/>
        <end position="334"/>
    </location>
</feature>
<dbReference type="PANTHER" id="PTHR30534:SF0">
    <property type="entry name" value="FLAGELLAR MOTOR SWITCH PROTEIN FLIG"/>
    <property type="match status" value="1"/>
</dbReference>
<keyword evidence="9" id="KW-0975">Bacterial flagellum</keyword>
<dbReference type="InterPro" id="IPR023087">
    <property type="entry name" value="Flg_Motor_Flig_C"/>
</dbReference>
<keyword evidence="14" id="KW-0966">Cell projection</keyword>
<dbReference type="InterPro" id="IPR011002">
    <property type="entry name" value="FliG_a-hlx"/>
</dbReference>
<comment type="function">
    <text evidence="10">FliG is one of three proteins (FliG, FliN, FliM) that forms the rotor-mounted switch complex (C ring), located at the base of the basal body. This complex interacts with the CheY and CheZ chemotaxis proteins, in addition to contacting components of the motor that determine the direction of flagellar rotation.</text>
</comment>
<dbReference type="InterPro" id="IPR028263">
    <property type="entry name" value="FliG_N"/>
</dbReference>
<dbReference type="Gene3D" id="1.10.220.30">
    <property type="match status" value="3"/>
</dbReference>
<dbReference type="EMBL" id="CP042261">
    <property type="protein sequence ID" value="QDY70229.1"/>
    <property type="molecule type" value="Genomic_DNA"/>
</dbReference>
<organism evidence="14 15">
    <name type="scientific">Qingshengfaniella alkalisoli</name>
    <dbReference type="NCBI Taxonomy" id="2599296"/>
    <lineage>
        <taxon>Bacteria</taxon>
        <taxon>Pseudomonadati</taxon>
        <taxon>Pseudomonadota</taxon>
        <taxon>Alphaproteobacteria</taxon>
        <taxon>Rhodobacterales</taxon>
        <taxon>Paracoccaceae</taxon>
        <taxon>Qingshengfaniella</taxon>
    </lineage>
</organism>
<dbReference type="Proteomes" id="UP000318483">
    <property type="component" value="Chromosome"/>
</dbReference>
<keyword evidence="14" id="KW-0282">Flagellum</keyword>
<accession>A0A5B8I8U5</accession>
<evidence type="ECO:0000259" key="11">
    <source>
        <dbReference type="Pfam" id="PF01706"/>
    </source>
</evidence>
<evidence type="ECO:0000256" key="4">
    <source>
        <dbReference type="ARBA" id="ARBA00021870"/>
    </source>
</evidence>